<protein>
    <submittedName>
        <fullName evidence="1">Uncharacterized protein</fullName>
    </submittedName>
</protein>
<dbReference type="GeneID" id="60320838"/>
<dbReference type="EMBL" id="MH632120">
    <property type="protein sequence ID" value="AXN53355.1"/>
    <property type="molecule type" value="Genomic_DNA"/>
</dbReference>
<evidence type="ECO:0000313" key="2">
    <source>
        <dbReference type="Proteomes" id="UP000259812"/>
    </source>
</evidence>
<reference evidence="2" key="1">
    <citation type="submission" date="2018-07" db="EMBL/GenBank/DDBJ databases">
        <authorList>
            <person name="Quirk P.G."/>
            <person name="Krulwich T.A."/>
        </authorList>
    </citation>
    <scope>NUCLEOTIDE SEQUENCE [LARGE SCALE GENOMIC DNA]</scope>
</reference>
<evidence type="ECO:0000313" key="1">
    <source>
        <dbReference type="EMBL" id="AXN53355.1"/>
    </source>
</evidence>
<gene>
    <name evidence="1" type="primary">84</name>
    <name evidence="1" type="ORF">PBI_THONKO_84</name>
</gene>
<sequence>MIAAIALGALIVALILLAELLLVIEPPGR</sequence>
<keyword evidence="2" id="KW-1185">Reference proteome</keyword>
<name>A0A346FCD0_9CAUD</name>
<dbReference type="KEGG" id="vg:60320838"/>
<dbReference type="Proteomes" id="UP000259812">
    <property type="component" value="Genome"/>
</dbReference>
<organism evidence="1 2">
    <name type="scientific">Mycobacterium phage Thonko</name>
    <dbReference type="NCBI Taxonomy" id="2282910"/>
    <lineage>
        <taxon>Viruses</taxon>
        <taxon>Duplodnaviria</taxon>
        <taxon>Heunggongvirae</taxon>
        <taxon>Uroviricota</taxon>
        <taxon>Caudoviricetes</taxon>
        <taxon>Bclasvirinae</taxon>
        <taxon>Thonkovirus</taxon>
        <taxon>Thonkovirus thonko</taxon>
    </lineage>
</organism>
<accession>A0A346FCD0</accession>
<dbReference type="RefSeq" id="YP_009949435.1">
    <property type="nucleotide sequence ID" value="NC_051580.1"/>
</dbReference>
<proteinExistence type="predicted"/>